<sequence length="146" mass="16156">MHRKQNILFVIADGEHARFVQADDNHVLHSIESFDSTSAHKQSSDLGDDAPGASFHTDSTTHHALAPRHDLHVLEKQKFARLVAAQINARQEMDDALVVVAPARTSAVITQNLVPAVGSRVIGVLDKDLVKVPDHELKDHVGRWIW</sequence>
<dbReference type="AlphaFoldDB" id="A0A7W4K598"/>
<protein>
    <submittedName>
        <fullName evidence="2">Host attachment protein</fullName>
    </submittedName>
</protein>
<proteinExistence type="predicted"/>
<evidence type="ECO:0000256" key="1">
    <source>
        <dbReference type="SAM" id="MobiDB-lite"/>
    </source>
</evidence>
<dbReference type="Pfam" id="PF10116">
    <property type="entry name" value="Host_attach"/>
    <property type="match status" value="1"/>
</dbReference>
<reference evidence="2 3" key="1">
    <citation type="submission" date="2020-04" db="EMBL/GenBank/DDBJ databases">
        <title>Description of novel Gluconacetobacter.</title>
        <authorList>
            <person name="Sombolestani A."/>
        </authorList>
    </citation>
    <scope>NUCLEOTIDE SEQUENCE [LARGE SCALE GENOMIC DNA]</scope>
    <source>
        <strain evidence="2 3">LMG 27802</strain>
    </source>
</reference>
<name>A0A7W4K598_9PROT</name>
<evidence type="ECO:0000313" key="2">
    <source>
        <dbReference type="EMBL" id="MBB2200523.1"/>
    </source>
</evidence>
<keyword evidence="3" id="KW-1185">Reference proteome</keyword>
<dbReference type="InterPro" id="IPR019291">
    <property type="entry name" value="Host_attachment_protein"/>
</dbReference>
<accession>A0A7W4K598</accession>
<organism evidence="2 3">
    <name type="scientific">Gluconacetobacter tumulisoli</name>
    <dbReference type="NCBI Taxonomy" id="1286189"/>
    <lineage>
        <taxon>Bacteria</taxon>
        <taxon>Pseudomonadati</taxon>
        <taxon>Pseudomonadota</taxon>
        <taxon>Alphaproteobacteria</taxon>
        <taxon>Acetobacterales</taxon>
        <taxon>Acetobacteraceae</taxon>
        <taxon>Gluconacetobacter</taxon>
    </lineage>
</organism>
<dbReference type="RefSeq" id="WP_182954206.1">
    <property type="nucleotide sequence ID" value="NZ_JABEQM010000002.1"/>
</dbReference>
<feature type="region of interest" description="Disordered" evidence="1">
    <location>
        <begin position="39"/>
        <end position="60"/>
    </location>
</feature>
<comment type="caution">
    <text evidence="2">The sequence shown here is derived from an EMBL/GenBank/DDBJ whole genome shotgun (WGS) entry which is preliminary data.</text>
</comment>
<gene>
    <name evidence="2" type="ORF">HLH28_02840</name>
</gene>
<dbReference type="EMBL" id="JABEQM010000002">
    <property type="protein sequence ID" value="MBB2200523.1"/>
    <property type="molecule type" value="Genomic_DNA"/>
</dbReference>
<evidence type="ECO:0000313" key="3">
    <source>
        <dbReference type="Proteomes" id="UP000578030"/>
    </source>
</evidence>
<dbReference type="Proteomes" id="UP000578030">
    <property type="component" value="Unassembled WGS sequence"/>
</dbReference>